<evidence type="ECO:0000313" key="14">
    <source>
        <dbReference type="Proteomes" id="UP000256913"/>
    </source>
</evidence>
<accession>A0A3D9ZXK4</accession>
<comment type="catalytic activity">
    <reaction evidence="10 11">
        <text>D-sedoheptulose 7-phosphate + D-glyceraldehyde 3-phosphate = D-erythrose 4-phosphate + beta-D-fructose 6-phosphate</text>
        <dbReference type="Rhea" id="RHEA:17053"/>
        <dbReference type="ChEBI" id="CHEBI:16897"/>
        <dbReference type="ChEBI" id="CHEBI:57483"/>
        <dbReference type="ChEBI" id="CHEBI:57634"/>
        <dbReference type="ChEBI" id="CHEBI:59776"/>
        <dbReference type="EC" id="2.2.1.2"/>
    </reaction>
</comment>
<dbReference type="Pfam" id="PF00923">
    <property type="entry name" value="TAL_FSA"/>
    <property type="match status" value="1"/>
</dbReference>
<evidence type="ECO:0000256" key="12">
    <source>
        <dbReference type="SAM" id="MobiDB-lite"/>
    </source>
</evidence>
<evidence type="ECO:0000256" key="3">
    <source>
        <dbReference type="ARBA" id="ARBA00004857"/>
    </source>
</evidence>
<dbReference type="GO" id="GO:0005737">
    <property type="term" value="C:cytoplasm"/>
    <property type="evidence" value="ECO:0007669"/>
    <property type="project" value="UniProtKB-SubCell"/>
</dbReference>
<dbReference type="PROSITE" id="PS00958">
    <property type="entry name" value="TRANSALDOLASE_2"/>
    <property type="match status" value="1"/>
</dbReference>
<dbReference type="GO" id="GO:0005975">
    <property type="term" value="P:carbohydrate metabolic process"/>
    <property type="evidence" value="ECO:0007669"/>
    <property type="project" value="InterPro"/>
</dbReference>
<evidence type="ECO:0000256" key="11">
    <source>
        <dbReference type="HAMAP-Rule" id="MF_00493"/>
    </source>
</evidence>
<dbReference type="Proteomes" id="UP000256913">
    <property type="component" value="Unassembled WGS sequence"/>
</dbReference>
<keyword evidence="8 11" id="KW-0570">Pentose shunt</keyword>
<evidence type="ECO:0000256" key="2">
    <source>
        <dbReference type="ARBA" id="ARBA00004496"/>
    </source>
</evidence>
<dbReference type="Gene3D" id="3.20.20.70">
    <property type="entry name" value="Aldolase class I"/>
    <property type="match status" value="1"/>
</dbReference>
<dbReference type="NCBIfam" id="NF002881">
    <property type="entry name" value="PRK03343.1"/>
    <property type="match status" value="1"/>
</dbReference>
<evidence type="ECO:0000256" key="4">
    <source>
        <dbReference type="ARBA" id="ARBA00008426"/>
    </source>
</evidence>
<comment type="pathway">
    <text evidence="3 11">Carbohydrate degradation; pentose phosphate pathway; D-glyceraldehyde 3-phosphate and beta-D-fructose 6-phosphate from D-ribose 5-phosphate and D-xylulose 5-phosphate (non-oxidative stage): step 2/3.</text>
</comment>
<keyword evidence="7 11" id="KW-0808">Transferase</keyword>
<gene>
    <name evidence="11" type="primary">tal</name>
    <name evidence="13" type="ORF">DFJ67_8027</name>
</gene>
<dbReference type="UniPathway" id="UPA00115">
    <property type="reaction ID" value="UER00414"/>
</dbReference>
<keyword evidence="14" id="KW-1185">Reference proteome</keyword>
<evidence type="ECO:0000256" key="7">
    <source>
        <dbReference type="ARBA" id="ARBA00022679"/>
    </source>
</evidence>
<dbReference type="PANTHER" id="PTHR10683">
    <property type="entry name" value="TRANSALDOLASE"/>
    <property type="match status" value="1"/>
</dbReference>
<evidence type="ECO:0000256" key="10">
    <source>
        <dbReference type="ARBA" id="ARBA00048810"/>
    </source>
</evidence>
<comment type="function">
    <text evidence="1 11">Transaldolase is important for the balance of metabolites in the pentose-phosphate pathway.</text>
</comment>
<dbReference type="EC" id="2.2.1.2" evidence="5 11"/>
<comment type="similarity">
    <text evidence="4 11">Belongs to the transaldolase family. Type 2 subfamily.</text>
</comment>
<evidence type="ECO:0000313" key="13">
    <source>
        <dbReference type="EMBL" id="REG01938.1"/>
    </source>
</evidence>
<dbReference type="HAMAP" id="MF_00493">
    <property type="entry name" value="Transaldolase_2"/>
    <property type="match status" value="1"/>
</dbReference>
<dbReference type="PANTHER" id="PTHR10683:SF31">
    <property type="entry name" value="TRANSALDOLASE"/>
    <property type="match status" value="1"/>
</dbReference>
<comment type="subcellular location">
    <subcellularLocation>
        <location evidence="2 11">Cytoplasm</location>
    </subcellularLocation>
</comment>
<protein>
    <recommendedName>
        <fullName evidence="5 11">Transaldolase</fullName>
        <ecNumber evidence="5 11">2.2.1.2</ecNumber>
    </recommendedName>
</protein>
<dbReference type="EMBL" id="QUMQ01000001">
    <property type="protein sequence ID" value="REG01938.1"/>
    <property type="molecule type" value="Genomic_DNA"/>
</dbReference>
<keyword evidence="9 11" id="KW-0704">Schiff base</keyword>
<dbReference type="GO" id="GO:0006098">
    <property type="term" value="P:pentose-phosphate shunt"/>
    <property type="evidence" value="ECO:0007669"/>
    <property type="project" value="UniProtKB-UniRule"/>
</dbReference>
<dbReference type="InterPro" id="IPR013785">
    <property type="entry name" value="Aldolase_TIM"/>
</dbReference>
<evidence type="ECO:0000256" key="5">
    <source>
        <dbReference type="ARBA" id="ARBA00013151"/>
    </source>
</evidence>
<dbReference type="SUPFAM" id="SSF51569">
    <property type="entry name" value="Aldolase"/>
    <property type="match status" value="1"/>
</dbReference>
<feature type="region of interest" description="Disordered" evidence="12">
    <location>
        <begin position="364"/>
        <end position="385"/>
    </location>
</feature>
<dbReference type="RefSeq" id="WP_116074534.1">
    <property type="nucleotide sequence ID" value="NZ_BONB01000028.1"/>
</dbReference>
<dbReference type="GO" id="GO:0004801">
    <property type="term" value="F:transaldolase activity"/>
    <property type="evidence" value="ECO:0007669"/>
    <property type="project" value="UniProtKB-UniRule"/>
</dbReference>
<evidence type="ECO:0000256" key="9">
    <source>
        <dbReference type="ARBA" id="ARBA00023270"/>
    </source>
</evidence>
<feature type="active site" description="Schiff-base intermediate with substrate" evidence="11">
    <location>
        <position position="140"/>
    </location>
</feature>
<comment type="caution">
    <text evidence="13">The sequence shown here is derived from an EMBL/GenBank/DDBJ whole genome shotgun (WGS) entry which is preliminary data.</text>
</comment>
<evidence type="ECO:0000256" key="6">
    <source>
        <dbReference type="ARBA" id="ARBA00022490"/>
    </source>
</evidence>
<dbReference type="AlphaFoldDB" id="A0A3D9ZXK4"/>
<organism evidence="13 14">
    <name type="scientific">Asanoa ferruginea</name>
    <dbReference type="NCBI Taxonomy" id="53367"/>
    <lineage>
        <taxon>Bacteria</taxon>
        <taxon>Bacillati</taxon>
        <taxon>Actinomycetota</taxon>
        <taxon>Actinomycetes</taxon>
        <taxon>Micromonosporales</taxon>
        <taxon>Micromonosporaceae</taxon>
        <taxon>Asanoa</taxon>
    </lineage>
</organism>
<dbReference type="CDD" id="cd00955">
    <property type="entry name" value="Transaldolase_like"/>
    <property type="match status" value="1"/>
</dbReference>
<dbReference type="PROSITE" id="PS01054">
    <property type="entry name" value="TRANSALDOLASE_1"/>
    <property type="match status" value="1"/>
</dbReference>
<evidence type="ECO:0000256" key="8">
    <source>
        <dbReference type="ARBA" id="ARBA00023126"/>
    </source>
</evidence>
<sequence>MTDRLAELAAAGVAIWLDDLSRVRLSTGTLDQLRREQHVVGVTTNPTIFAKALSDATAYDGQVQDLATRGVSTEEAVRMLTSYDVRWACDVLRPAFDASDGVDGRVSLEVDPRLANETEKTIAEAKGLWWLIDRPNAFIKIPATEAGLPAITAVLAAGISVNVTLIFSLDRYSQVMDAYLAGMEQAKANGHDLTNLASVASFFVSRFDTEIDKRLEKIGSDEAKAMRGKGAVANARLAYERYSEVFAGERWQALADAGAKPQRPLWASTSTKNPDYPDTLYVSDLIAPGIVNTMPESLIHAWADHGETQADTVTPNYADARQVMADLTRVGIDLDDVFDTLENEGVEKFAASWQELIDGVDKSLKAASEGSSKPTDAAKGSVGSR</sequence>
<evidence type="ECO:0000256" key="1">
    <source>
        <dbReference type="ARBA" id="ARBA00003518"/>
    </source>
</evidence>
<reference evidence="13 14" key="1">
    <citation type="submission" date="2018-08" db="EMBL/GenBank/DDBJ databases">
        <title>Sequencing the genomes of 1000 actinobacteria strains.</title>
        <authorList>
            <person name="Klenk H.-P."/>
        </authorList>
    </citation>
    <scope>NUCLEOTIDE SEQUENCE [LARGE SCALE GENOMIC DNA]</scope>
    <source>
        <strain evidence="13 14">DSM 44099</strain>
    </source>
</reference>
<proteinExistence type="inferred from homology"/>
<dbReference type="NCBIfam" id="TIGR00876">
    <property type="entry name" value="tal_mycobact"/>
    <property type="match status" value="1"/>
</dbReference>
<dbReference type="InterPro" id="IPR018225">
    <property type="entry name" value="Transaldolase_AS"/>
</dbReference>
<keyword evidence="6 11" id="KW-0963">Cytoplasm</keyword>
<dbReference type="PIRSF" id="PIRSF036915">
    <property type="entry name" value="Trnald_Bac_Plnt"/>
    <property type="match status" value="1"/>
</dbReference>
<dbReference type="InterPro" id="IPR001585">
    <property type="entry name" value="TAL/FSA"/>
</dbReference>
<dbReference type="OrthoDB" id="9809101at2"/>
<name>A0A3D9ZXK4_9ACTN</name>
<dbReference type="InterPro" id="IPR004732">
    <property type="entry name" value="Transaldolase_2"/>
</dbReference>